<keyword evidence="14" id="KW-1185">Reference proteome</keyword>
<dbReference type="InterPro" id="IPR000719">
    <property type="entry name" value="Prot_kinase_dom"/>
</dbReference>
<dbReference type="PROSITE" id="PS00108">
    <property type="entry name" value="PROTEIN_KINASE_ST"/>
    <property type="match status" value="1"/>
</dbReference>
<comment type="catalytic activity">
    <reaction evidence="8">
        <text>L-seryl-[protein] + ATP = O-phospho-L-seryl-[protein] + ADP + H(+)</text>
        <dbReference type="Rhea" id="RHEA:17989"/>
        <dbReference type="Rhea" id="RHEA-COMP:9863"/>
        <dbReference type="Rhea" id="RHEA-COMP:11604"/>
        <dbReference type="ChEBI" id="CHEBI:15378"/>
        <dbReference type="ChEBI" id="CHEBI:29999"/>
        <dbReference type="ChEBI" id="CHEBI:30616"/>
        <dbReference type="ChEBI" id="CHEBI:83421"/>
        <dbReference type="ChEBI" id="CHEBI:456216"/>
        <dbReference type="EC" id="2.7.11.1"/>
    </reaction>
</comment>
<dbReference type="PROSITE" id="PS00107">
    <property type="entry name" value="PROTEIN_KINASE_ATP"/>
    <property type="match status" value="1"/>
</dbReference>
<reference evidence="13" key="1">
    <citation type="journal article" date="2019" name="Microbiol. Resour. Announc.">
        <title>Complete Genome Sequence of Rubrobacter xylanophilus Strain AA3-22, Isolated from Arima Onsen in Japan.</title>
        <authorList>
            <person name="Tomariguchi N."/>
            <person name="Miyazaki K."/>
        </authorList>
    </citation>
    <scope>NUCLEOTIDE SEQUENCE [LARGE SCALE GENOMIC DNA]</scope>
    <source>
        <strain evidence="13">AA3-22</strain>
    </source>
</reference>
<feature type="region of interest" description="Disordered" evidence="10">
    <location>
        <begin position="336"/>
        <end position="355"/>
    </location>
</feature>
<accession>A0A510HDZ5</accession>
<dbReference type="InterPro" id="IPR008271">
    <property type="entry name" value="Ser/Thr_kinase_AS"/>
</dbReference>
<sequence length="464" mass="50150">MRVLGGRFVLERELGIGGMATVYLGRDEVLDRPVAVKILRGGFDDPETAGRFRREGRTAARLSHPNVVQVYDAGEGDLEGRRVSYIVMEYVPGGDLGRLIRERGPLPEGELRRIGAAVAAGLAHAHGRGVIHRDVKPPNVLLDEQGTPKLADFGIARVLDATVQATRTGVYLGTAGYSSPEQLRGERITPKSDVYSLGATLYCAAVGSPPFTGLPLEVASQHMTKEPEPPNRRGACLGRELEAAIMACLAKDPAARPEAAELREILLAAGTEPAARPPKTKGRPAREERTAVLPSRPPRRRRRARRLLAALAAGLLLAAGVAGGWGLLHERLPDQWWGSGGRQQGEDLSGGRPAPPARAAAEAVFNMYVAAATNDFATSWSYLSESYQERVGSLQEWESRYETVSYVQFVEGPTVVRASGDEARVAFTVQETRPEGVRTVSGVWVCVNENGEWKLDRLLEEGSG</sequence>
<keyword evidence="11" id="KW-0472">Membrane</keyword>
<dbReference type="SUPFAM" id="SSF56112">
    <property type="entry name" value="Protein kinase-like (PK-like)"/>
    <property type="match status" value="1"/>
</dbReference>
<evidence type="ECO:0000256" key="3">
    <source>
        <dbReference type="ARBA" id="ARBA00022679"/>
    </source>
</evidence>
<feature type="transmembrane region" description="Helical" evidence="11">
    <location>
        <begin position="307"/>
        <end position="328"/>
    </location>
</feature>
<organism evidence="13 14">
    <name type="scientific">Rubrobacter xylanophilus</name>
    <dbReference type="NCBI Taxonomy" id="49319"/>
    <lineage>
        <taxon>Bacteria</taxon>
        <taxon>Bacillati</taxon>
        <taxon>Actinomycetota</taxon>
        <taxon>Rubrobacteria</taxon>
        <taxon>Rubrobacterales</taxon>
        <taxon>Rubrobacteraceae</taxon>
        <taxon>Rubrobacter</taxon>
    </lineage>
</organism>
<comment type="catalytic activity">
    <reaction evidence="7">
        <text>L-threonyl-[protein] + ATP = O-phospho-L-threonyl-[protein] + ADP + H(+)</text>
        <dbReference type="Rhea" id="RHEA:46608"/>
        <dbReference type="Rhea" id="RHEA-COMP:11060"/>
        <dbReference type="Rhea" id="RHEA-COMP:11605"/>
        <dbReference type="ChEBI" id="CHEBI:15378"/>
        <dbReference type="ChEBI" id="CHEBI:30013"/>
        <dbReference type="ChEBI" id="CHEBI:30616"/>
        <dbReference type="ChEBI" id="CHEBI:61977"/>
        <dbReference type="ChEBI" id="CHEBI:456216"/>
        <dbReference type="EC" id="2.7.11.1"/>
    </reaction>
</comment>
<dbReference type="Pfam" id="PF00069">
    <property type="entry name" value="Pkinase"/>
    <property type="match status" value="1"/>
</dbReference>
<dbReference type="EC" id="2.7.11.1" evidence="1"/>
<evidence type="ECO:0000256" key="8">
    <source>
        <dbReference type="ARBA" id="ARBA00048679"/>
    </source>
</evidence>
<dbReference type="Gene3D" id="3.30.200.20">
    <property type="entry name" value="Phosphorylase Kinase, domain 1"/>
    <property type="match status" value="1"/>
</dbReference>
<dbReference type="SMART" id="SM00220">
    <property type="entry name" value="S_TKc"/>
    <property type="match status" value="1"/>
</dbReference>
<dbReference type="CDD" id="cd14014">
    <property type="entry name" value="STKc_PknB_like"/>
    <property type="match status" value="1"/>
</dbReference>
<keyword evidence="3" id="KW-0808">Transferase</keyword>
<feature type="domain" description="Protein kinase" evidence="12">
    <location>
        <begin position="8"/>
        <end position="267"/>
    </location>
</feature>
<evidence type="ECO:0000313" key="14">
    <source>
        <dbReference type="Proteomes" id="UP000318065"/>
    </source>
</evidence>
<evidence type="ECO:0000256" key="10">
    <source>
        <dbReference type="SAM" id="MobiDB-lite"/>
    </source>
</evidence>
<dbReference type="InterPro" id="IPR032710">
    <property type="entry name" value="NTF2-like_dom_sf"/>
</dbReference>
<dbReference type="EMBL" id="AP019791">
    <property type="protein sequence ID" value="BBL78148.1"/>
    <property type="molecule type" value="Genomic_DNA"/>
</dbReference>
<dbReference type="InterPro" id="IPR011009">
    <property type="entry name" value="Kinase-like_dom_sf"/>
</dbReference>
<dbReference type="SUPFAM" id="SSF54427">
    <property type="entry name" value="NTF2-like"/>
    <property type="match status" value="1"/>
</dbReference>
<dbReference type="AlphaFoldDB" id="A0A510HDZ5"/>
<dbReference type="Proteomes" id="UP000318065">
    <property type="component" value="Chromosome"/>
</dbReference>
<feature type="binding site" evidence="9">
    <location>
        <position position="37"/>
    </location>
    <ligand>
        <name>ATP</name>
        <dbReference type="ChEBI" id="CHEBI:30616"/>
    </ligand>
</feature>
<evidence type="ECO:0000256" key="9">
    <source>
        <dbReference type="PROSITE-ProRule" id="PRU10141"/>
    </source>
</evidence>
<keyword evidence="4 9" id="KW-0547">Nucleotide-binding</keyword>
<keyword evidence="5" id="KW-0418">Kinase</keyword>
<evidence type="ECO:0000256" key="1">
    <source>
        <dbReference type="ARBA" id="ARBA00012513"/>
    </source>
</evidence>
<evidence type="ECO:0000256" key="2">
    <source>
        <dbReference type="ARBA" id="ARBA00022527"/>
    </source>
</evidence>
<evidence type="ECO:0000313" key="13">
    <source>
        <dbReference type="EMBL" id="BBL78148.1"/>
    </source>
</evidence>
<dbReference type="PANTHER" id="PTHR43289:SF6">
    <property type="entry name" value="SERINE_THREONINE-PROTEIN KINASE NEKL-3"/>
    <property type="match status" value="1"/>
</dbReference>
<proteinExistence type="predicted"/>
<evidence type="ECO:0000256" key="11">
    <source>
        <dbReference type="SAM" id="Phobius"/>
    </source>
</evidence>
<name>A0A510HDZ5_9ACTN</name>
<evidence type="ECO:0000256" key="5">
    <source>
        <dbReference type="ARBA" id="ARBA00022777"/>
    </source>
</evidence>
<dbReference type="Gene3D" id="1.10.510.10">
    <property type="entry name" value="Transferase(Phosphotransferase) domain 1"/>
    <property type="match status" value="1"/>
</dbReference>
<evidence type="ECO:0000256" key="7">
    <source>
        <dbReference type="ARBA" id="ARBA00047899"/>
    </source>
</evidence>
<evidence type="ECO:0000259" key="12">
    <source>
        <dbReference type="PROSITE" id="PS50011"/>
    </source>
</evidence>
<feature type="region of interest" description="Disordered" evidence="10">
    <location>
        <begin position="271"/>
        <end position="300"/>
    </location>
</feature>
<dbReference type="GO" id="GO:0005524">
    <property type="term" value="F:ATP binding"/>
    <property type="evidence" value="ECO:0007669"/>
    <property type="project" value="UniProtKB-UniRule"/>
</dbReference>
<dbReference type="FunFam" id="3.30.200.20:FF:000035">
    <property type="entry name" value="Serine/threonine protein kinase Stk1"/>
    <property type="match status" value="1"/>
</dbReference>
<dbReference type="PANTHER" id="PTHR43289">
    <property type="entry name" value="MITOGEN-ACTIVATED PROTEIN KINASE KINASE KINASE 20-RELATED"/>
    <property type="match status" value="1"/>
</dbReference>
<evidence type="ECO:0000256" key="4">
    <source>
        <dbReference type="ARBA" id="ARBA00022741"/>
    </source>
</evidence>
<dbReference type="InterPro" id="IPR017441">
    <property type="entry name" value="Protein_kinase_ATP_BS"/>
</dbReference>
<keyword evidence="6 9" id="KW-0067">ATP-binding</keyword>
<dbReference type="PROSITE" id="PS50011">
    <property type="entry name" value="PROTEIN_KINASE_DOM"/>
    <property type="match status" value="1"/>
</dbReference>
<evidence type="ECO:0000256" key="6">
    <source>
        <dbReference type="ARBA" id="ARBA00022840"/>
    </source>
</evidence>
<dbReference type="GO" id="GO:0004674">
    <property type="term" value="F:protein serine/threonine kinase activity"/>
    <property type="evidence" value="ECO:0007669"/>
    <property type="project" value="UniProtKB-KW"/>
</dbReference>
<gene>
    <name evidence="13" type="ORF">RxyAA322_00020</name>
</gene>
<keyword evidence="11" id="KW-1133">Transmembrane helix</keyword>
<protein>
    <recommendedName>
        <fullName evidence="1">non-specific serine/threonine protein kinase</fullName>
        <ecNumber evidence="1">2.7.11.1</ecNumber>
    </recommendedName>
</protein>
<keyword evidence="11" id="KW-0812">Transmembrane</keyword>
<keyword evidence="2" id="KW-0723">Serine/threonine-protein kinase</keyword>
<dbReference type="OrthoDB" id="9762169at2"/>